<feature type="chain" id="PRO_5037479354" description="TonB-dependent transporter Oar-like beta-barrel domain-containing protein" evidence="7">
    <location>
        <begin position="25"/>
        <end position="1136"/>
    </location>
</feature>
<organism evidence="9 10">
    <name type="scientific">Edaphobacter dinghuensis</name>
    <dbReference type="NCBI Taxonomy" id="1560005"/>
    <lineage>
        <taxon>Bacteria</taxon>
        <taxon>Pseudomonadati</taxon>
        <taxon>Acidobacteriota</taxon>
        <taxon>Terriglobia</taxon>
        <taxon>Terriglobales</taxon>
        <taxon>Acidobacteriaceae</taxon>
        <taxon>Edaphobacter</taxon>
    </lineage>
</organism>
<dbReference type="InterPro" id="IPR057601">
    <property type="entry name" value="Oar-like_b-barrel"/>
</dbReference>
<dbReference type="PANTHER" id="PTHR30069:SF46">
    <property type="entry name" value="OAR PROTEIN"/>
    <property type="match status" value="1"/>
</dbReference>
<sequence>MGHRFKSAGIVLLVLLSLVGVGFAQTGSVTGQVFDPGGAVVPNATVTAKSETTALTRTTTTTSAGIYNFAALPPSVYTVTVEAQGFQAMTRNHVVLNVAATLPVNFTLALAGAVASVDVQDVTVAPVETDSFQISTVIDSKQMNDLPLILRDPYQLTLLSPGVVTATNNDGGFSVNGQRDRNNNFMLDGADNNDTSVPGIPGGISSANPDSTQEFRVITNNFDAEFGRNTGAVIDVITRGGSNQFHGDVYEFGRYNALGARDFFNYKGTPQNPYVRNDFGASVGGPIWKDHTFFFLNGEVQRFRTTRTSSQTTPTAAFKTGKFNFIDQSPGGLVTPVDLTDPTNPNNATGLGIDPQIQKILALMPVGADNGDGVSTTYNFASPDAFNSYNLTGRFDHKLTDRHQLTVRYIYGHFAETDPFHDEVLPGYGNTSNLGTAHNGVVSIASSLSANATNLVRGSYNLNNTGFFCNHAGIDAINGLDSFGNGRDVTLPYFSINFGCSPLGDSNGQARLSSTLLFADTFTLTKGAHSMKFGGEYRSVKDTNYDDFSSRDALTFDNYSNFQAKSYTFNGPDPSLSPVGSQFEDLIWGAQGVVSNNTENQFFTREGVRRGNDLSRFRQHEWALFAQDTWKVNSRFTAILGLRYAFNGVPYEKDGNFANFYGNASTATPANGFVFTSVGPGTGHQLYADSWKLIEPRVGFAYDLNGDGKTAIRGGFGIFHDRIFDNLFGNAKSNPPYQASLNEYPFESGISTLSTFPFPGQLTPSDSITDGDFNTPVVIDPFLKIPTSQSYNIGIQHQISRQLTLEVNYVGSHTLHALREIDGAPPQPNLVQAALAAGIDPAALQSTSLYTGGTDVNNNSFGPMVNNTAFYHELFQTAVVSGSYNSLQAKVVGQIGGLTLTGSYSWSHALDNGSDPIVPGAGDSGLPRNSFDLGPEYGNSDSDVRNRGTVAASYNLPVGLGAAHLSSGLLGHILEGIQLSGIQQAQSGLPFDLRSRVDNLHTSVTNRPELIGAPYPSHRGQITSKGKIVGPSMAAFANAPFGENVAIHRNKFYGPSFVNTDVVLQKTQTIHEQFKVVLRAESYNVLNHPNMSAPDTVTHNSLTLGSPTFGVATSQVGQNDGTTGARQIQGAVKIIF</sequence>
<dbReference type="InterPro" id="IPR008969">
    <property type="entry name" value="CarboxyPept-like_regulatory"/>
</dbReference>
<reference evidence="9" key="1">
    <citation type="journal article" date="2014" name="Int. J. Syst. Evol. Microbiol.">
        <title>Complete genome sequence of Corynebacterium casei LMG S-19264T (=DSM 44701T), isolated from a smear-ripened cheese.</title>
        <authorList>
            <consortium name="US DOE Joint Genome Institute (JGI-PGF)"/>
            <person name="Walter F."/>
            <person name="Albersmeier A."/>
            <person name="Kalinowski J."/>
            <person name="Ruckert C."/>
        </authorList>
    </citation>
    <scope>NUCLEOTIDE SEQUENCE</scope>
    <source>
        <strain evidence="9">CGMCC 1.12997</strain>
    </source>
</reference>
<dbReference type="PANTHER" id="PTHR30069">
    <property type="entry name" value="TONB-DEPENDENT OUTER MEMBRANE RECEPTOR"/>
    <property type="match status" value="1"/>
</dbReference>
<dbReference type="SUPFAM" id="SSF49464">
    <property type="entry name" value="Carboxypeptidase regulatory domain-like"/>
    <property type="match status" value="1"/>
</dbReference>
<evidence type="ECO:0000256" key="7">
    <source>
        <dbReference type="SAM" id="SignalP"/>
    </source>
</evidence>
<dbReference type="GO" id="GO:0009279">
    <property type="term" value="C:cell outer membrane"/>
    <property type="evidence" value="ECO:0007669"/>
    <property type="project" value="UniProtKB-SubCell"/>
</dbReference>
<feature type="signal peptide" evidence="7">
    <location>
        <begin position="1"/>
        <end position="24"/>
    </location>
</feature>
<keyword evidence="4" id="KW-0812">Transmembrane</keyword>
<evidence type="ECO:0000256" key="2">
    <source>
        <dbReference type="ARBA" id="ARBA00022448"/>
    </source>
</evidence>
<dbReference type="RefSeq" id="WP_188552696.1">
    <property type="nucleotide sequence ID" value="NZ_BMGT01000001.1"/>
</dbReference>
<evidence type="ECO:0000313" key="10">
    <source>
        <dbReference type="Proteomes" id="UP000647241"/>
    </source>
</evidence>
<evidence type="ECO:0000256" key="4">
    <source>
        <dbReference type="ARBA" id="ARBA00022692"/>
    </source>
</evidence>
<dbReference type="EMBL" id="BMGT01000001">
    <property type="protein sequence ID" value="GGG67406.1"/>
    <property type="molecule type" value="Genomic_DNA"/>
</dbReference>
<evidence type="ECO:0000313" key="9">
    <source>
        <dbReference type="EMBL" id="GGG67406.1"/>
    </source>
</evidence>
<keyword evidence="10" id="KW-1185">Reference proteome</keyword>
<dbReference type="AlphaFoldDB" id="A0A917LYM2"/>
<dbReference type="Pfam" id="PF25183">
    <property type="entry name" value="OMP_b-brl_4"/>
    <property type="match status" value="1"/>
</dbReference>
<keyword evidence="2" id="KW-0813">Transport</keyword>
<dbReference type="SUPFAM" id="SSF56935">
    <property type="entry name" value="Porins"/>
    <property type="match status" value="1"/>
</dbReference>
<comment type="subcellular location">
    <subcellularLocation>
        <location evidence="1">Cell outer membrane</location>
        <topology evidence="1">Multi-pass membrane protein</topology>
    </subcellularLocation>
</comment>
<dbReference type="Gene3D" id="2.40.170.20">
    <property type="entry name" value="TonB-dependent receptor, beta-barrel domain"/>
    <property type="match status" value="1"/>
</dbReference>
<reference evidence="9" key="2">
    <citation type="submission" date="2020-09" db="EMBL/GenBank/DDBJ databases">
        <authorList>
            <person name="Sun Q."/>
            <person name="Zhou Y."/>
        </authorList>
    </citation>
    <scope>NUCLEOTIDE SEQUENCE</scope>
    <source>
        <strain evidence="9">CGMCC 1.12997</strain>
    </source>
</reference>
<evidence type="ECO:0000256" key="3">
    <source>
        <dbReference type="ARBA" id="ARBA00022452"/>
    </source>
</evidence>
<evidence type="ECO:0000259" key="8">
    <source>
        <dbReference type="Pfam" id="PF25183"/>
    </source>
</evidence>
<protein>
    <recommendedName>
        <fullName evidence="8">TonB-dependent transporter Oar-like beta-barrel domain-containing protein</fullName>
    </recommendedName>
</protein>
<comment type="caution">
    <text evidence="9">The sequence shown here is derived from an EMBL/GenBank/DDBJ whole genome shotgun (WGS) entry which is preliminary data.</text>
</comment>
<dbReference type="GO" id="GO:0044718">
    <property type="term" value="P:siderophore transmembrane transport"/>
    <property type="evidence" value="ECO:0007669"/>
    <property type="project" value="TreeGrafter"/>
</dbReference>
<dbReference type="Pfam" id="PF13620">
    <property type="entry name" value="CarboxypepD_reg"/>
    <property type="match status" value="1"/>
</dbReference>
<dbReference type="Gene3D" id="2.60.40.1120">
    <property type="entry name" value="Carboxypeptidase-like, regulatory domain"/>
    <property type="match status" value="1"/>
</dbReference>
<keyword evidence="7" id="KW-0732">Signal</keyword>
<dbReference type="Proteomes" id="UP000647241">
    <property type="component" value="Unassembled WGS sequence"/>
</dbReference>
<proteinExistence type="predicted"/>
<dbReference type="InterPro" id="IPR039426">
    <property type="entry name" value="TonB-dep_rcpt-like"/>
</dbReference>
<dbReference type="InterPro" id="IPR036942">
    <property type="entry name" value="Beta-barrel_TonB_sf"/>
</dbReference>
<gene>
    <name evidence="9" type="ORF">GCM10011585_06610</name>
</gene>
<keyword evidence="5" id="KW-0472">Membrane</keyword>
<keyword evidence="6" id="KW-0998">Cell outer membrane</keyword>
<evidence type="ECO:0000256" key="6">
    <source>
        <dbReference type="ARBA" id="ARBA00023237"/>
    </source>
</evidence>
<feature type="domain" description="TonB-dependent transporter Oar-like beta-barrel" evidence="8">
    <location>
        <begin position="237"/>
        <end position="1129"/>
    </location>
</feature>
<evidence type="ECO:0000256" key="1">
    <source>
        <dbReference type="ARBA" id="ARBA00004571"/>
    </source>
</evidence>
<keyword evidence="3" id="KW-1134">Transmembrane beta strand</keyword>
<accession>A0A917LYM2</accession>
<name>A0A917LYM2_9BACT</name>
<dbReference type="GO" id="GO:0015344">
    <property type="term" value="F:siderophore uptake transmembrane transporter activity"/>
    <property type="evidence" value="ECO:0007669"/>
    <property type="project" value="TreeGrafter"/>
</dbReference>
<evidence type="ECO:0000256" key="5">
    <source>
        <dbReference type="ARBA" id="ARBA00023136"/>
    </source>
</evidence>